<dbReference type="GO" id="GO:0045862">
    <property type="term" value="P:positive regulation of proteolysis"/>
    <property type="evidence" value="ECO:0007669"/>
    <property type="project" value="TreeGrafter"/>
</dbReference>
<evidence type="ECO:0000256" key="3">
    <source>
        <dbReference type="ARBA" id="ARBA00022679"/>
    </source>
</evidence>
<evidence type="ECO:0000313" key="7">
    <source>
        <dbReference type="EMBL" id="KAG5567197.1"/>
    </source>
</evidence>
<gene>
    <name evidence="7" type="ORF">RHGRI_002677</name>
</gene>
<comment type="caution">
    <text evidence="7">The sequence shown here is derived from an EMBL/GenBank/DDBJ whole genome shotgun (WGS) entry which is preliminary data.</text>
</comment>
<accession>A0AAV6LQP1</accession>
<keyword evidence="6" id="KW-0812">Transmembrane</keyword>
<evidence type="ECO:0000313" key="8">
    <source>
        <dbReference type="Proteomes" id="UP000823749"/>
    </source>
</evidence>
<keyword evidence="6" id="KW-0472">Membrane</keyword>
<proteinExistence type="predicted"/>
<keyword evidence="5" id="KW-0833">Ubl conjugation pathway</keyword>
<evidence type="ECO:0000256" key="5">
    <source>
        <dbReference type="ARBA" id="ARBA00022786"/>
    </source>
</evidence>
<reference evidence="7" key="1">
    <citation type="submission" date="2020-08" db="EMBL/GenBank/DDBJ databases">
        <title>Plant Genome Project.</title>
        <authorList>
            <person name="Zhang R.-G."/>
        </authorList>
    </citation>
    <scope>NUCLEOTIDE SEQUENCE</scope>
    <source>
        <strain evidence="7">WSP0</strain>
        <tissue evidence="7">Leaf</tissue>
    </source>
</reference>
<dbReference type="Gene3D" id="1.25.40.10">
    <property type="entry name" value="Tetratricopeptide repeat domain"/>
    <property type="match status" value="1"/>
</dbReference>
<dbReference type="GO" id="GO:0051087">
    <property type="term" value="F:protein-folding chaperone binding"/>
    <property type="evidence" value="ECO:0007669"/>
    <property type="project" value="TreeGrafter"/>
</dbReference>
<keyword evidence="8" id="KW-1185">Reference proteome</keyword>
<name>A0AAV6LQP1_9ERIC</name>
<dbReference type="SUPFAM" id="SSF48452">
    <property type="entry name" value="TPR-like"/>
    <property type="match status" value="1"/>
</dbReference>
<dbReference type="GO" id="GO:0071218">
    <property type="term" value="P:cellular response to misfolded protein"/>
    <property type="evidence" value="ECO:0007669"/>
    <property type="project" value="TreeGrafter"/>
</dbReference>
<evidence type="ECO:0000256" key="1">
    <source>
        <dbReference type="ARBA" id="ARBA00000900"/>
    </source>
</evidence>
<dbReference type="GO" id="GO:0043161">
    <property type="term" value="P:proteasome-mediated ubiquitin-dependent protein catabolic process"/>
    <property type="evidence" value="ECO:0007669"/>
    <property type="project" value="TreeGrafter"/>
</dbReference>
<keyword evidence="4" id="KW-0677">Repeat</keyword>
<dbReference type="EC" id="2.3.2.27" evidence="2"/>
<dbReference type="EMBL" id="JACTNZ010000001">
    <property type="protein sequence ID" value="KAG5567197.1"/>
    <property type="molecule type" value="Genomic_DNA"/>
</dbReference>
<keyword evidence="3" id="KW-0808">Transferase</keyword>
<dbReference type="GO" id="GO:0006515">
    <property type="term" value="P:protein quality control for misfolded or incompletely synthesized proteins"/>
    <property type="evidence" value="ECO:0007669"/>
    <property type="project" value="TreeGrafter"/>
</dbReference>
<evidence type="ECO:0000256" key="4">
    <source>
        <dbReference type="ARBA" id="ARBA00022737"/>
    </source>
</evidence>
<dbReference type="GO" id="GO:0005737">
    <property type="term" value="C:cytoplasm"/>
    <property type="evidence" value="ECO:0007669"/>
    <property type="project" value="TreeGrafter"/>
</dbReference>
<dbReference type="AlphaFoldDB" id="A0AAV6LQP1"/>
<feature type="transmembrane region" description="Helical" evidence="6">
    <location>
        <begin position="34"/>
        <end position="57"/>
    </location>
</feature>
<sequence length="151" mass="17574">MASRVSTAAKQAEQLKKDGNSCFKKERFGAAIDAYTEVCIYLLFYIQFLIAIIADWARVEEDSRRAIQLDHNSVKGHYMLGLAFLQRGENTEGIKELERALDLGRAANENSDSIELIWQEFAKAKYQEWELESTKRMWNLQTLKYVFFQLH</sequence>
<dbReference type="PANTHER" id="PTHR46803:SF2">
    <property type="entry name" value="E3 UBIQUITIN-PROTEIN LIGASE CHIP"/>
    <property type="match status" value="1"/>
</dbReference>
<comment type="catalytic activity">
    <reaction evidence="1">
        <text>S-ubiquitinyl-[E2 ubiquitin-conjugating enzyme]-L-cysteine + [acceptor protein]-L-lysine = [E2 ubiquitin-conjugating enzyme]-L-cysteine + N(6)-ubiquitinyl-[acceptor protein]-L-lysine.</text>
        <dbReference type="EC" id="2.3.2.27"/>
    </reaction>
</comment>
<evidence type="ECO:0000256" key="6">
    <source>
        <dbReference type="SAM" id="Phobius"/>
    </source>
</evidence>
<keyword evidence="6" id="KW-1133">Transmembrane helix</keyword>
<dbReference type="Proteomes" id="UP000823749">
    <property type="component" value="Chromosome 1"/>
</dbReference>
<dbReference type="GO" id="GO:0000209">
    <property type="term" value="P:protein polyubiquitination"/>
    <property type="evidence" value="ECO:0007669"/>
    <property type="project" value="TreeGrafter"/>
</dbReference>
<organism evidence="7 8">
    <name type="scientific">Rhododendron griersonianum</name>
    <dbReference type="NCBI Taxonomy" id="479676"/>
    <lineage>
        <taxon>Eukaryota</taxon>
        <taxon>Viridiplantae</taxon>
        <taxon>Streptophyta</taxon>
        <taxon>Embryophyta</taxon>
        <taxon>Tracheophyta</taxon>
        <taxon>Spermatophyta</taxon>
        <taxon>Magnoliopsida</taxon>
        <taxon>eudicotyledons</taxon>
        <taxon>Gunneridae</taxon>
        <taxon>Pentapetalae</taxon>
        <taxon>asterids</taxon>
        <taxon>Ericales</taxon>
        <taxon>Ericaceae</taxon>
        <taxon>Ericoideae</taxon>
        <taxon>Rhodoreae</taxon>
        <taxon>Rhododendron</taxon>
    </lineage>
</organism>
<dbReference type="InterPro" id="IPR011990">
    <property type="entry name" value="TPR-like_helical_dom_sf"/>
</dbReference>
<evidence type="ECO:0000256" key="2">
    <source>
        <dbReference type="ARBA" id="ARBA00012483"/>
    </source>
</evidence>
<protein>
    <recommendedName>
        <fullName evidence="2">RING-type E3 ubiquitin transferase</fullName>
        <ecNumber evidence="2">2.3.2.27</ecNumber>
    </recommendedName>
</protein>
<dbReference type="PANTHER" id="PTHR46803">
    <property type="entry name" value="E3 UBIQUITIN-PROTEIN LIGASE CHIP"/>
    <property type="match status" value="1"/>
</dbReference>
<dbReference type="GO" id="GO:0061630">
    <property type="term" value="F:ubiquitin protein ligase activity"/>
    <property type="evidence" value="ECO:0007669"/>
    <property type="project" value="UniProtKB-EC"/>
</dbReference>